<feature type="domain" description="GRF-type" evidence="5">
    <location>
        <begin position="167"/>
        <end position="208"/>
    </location>
</feature>
<dbReference type="InterPro" id="IPR044997">
    <property type="entry name" value="F-box_plant"/>
</dbReference>
<evidence type="ECO:0000259" key="5">
    <source>
        <dbReference type="PROSITE" id="PS51999"/>
    </source>
</evidence>
<dbReference type="Proteomes" id="UP000823674">
    <property type="component" value="Chromosome A05"/>
</dbReference>
<dbReference type="CDD" id="cd22160">
    <property type="entry name" value="F-box_AtFBL13-like"/>
    <property type="match status" value="2"/>
</dbReference>
<dbReference type="InterPro" id="IPR032675">
    <property type="entry name" value="LRR_dom_sf"/>
</dbReference>
<dbReference type="InterPro" id="IPR053781">
    <property type="entry name" value="F-box_AtFBL13-like"/>
</dbReference>
<dbReference type="InterPro" id="IPR010666">
    <property type="entry name" value="Znf_GRF"/>
</dbReference>
<keyword evidence="7" id="KW-1185">Reference proteome</keyword>
<comment type="caution">
    <text evidence="6">The sequence shown here is derived from an EMBL/GenBank/DDBJ whole genome shotgun (WGS) entry which is preliminary data.</text>
</comment>
<evidence type="ECO:0000256" key="4">
    <source>
        <dbReference type="PROSITE-ProRule" id="PRU01343"/>
    </source>
</evidence>
<dbReference type="InterPro" id="IPR036047">
    <property type="entry name" value="F-box-like_dom_sf"/>
</dbReference>
<keyword evidence="1" id="KW-0479">Metal-binding</keyword>
<evidence type="ECO:0000256" key="3">
    <source>
        <dbReference type="ARBA" id="ARBA00022833"/>
    </source>
</evidence>
<dbReference type="PROSITE" id="PS51999">
    <property type="entry name" value="ZF_GRF"/>
    <property type="match status" value="1"/>
</dbReference>
<feature type="non-terminal residue" evidence="6">
    <location>
        <position position="1"/>
    </location>
</feature>
<dbReference type="Pfam" id="PF00646">
    <property type="entry name" value="F-box"/>
    <property type="match status" value="2"/>
</dbReference>
<evidence type="ECO:0000256" key="2">
    <source>
        <dbReference type="ARBA" id="ARBA00022771"/>
    </source>
</evidence>
<dbReference type="EMBL" id="JADBGQ010000005">
    <property type="protein sequence ID" value="KAG5398319.1"/>
    <property type="molecule type" value="Genomic_DNA"/>
</dbReference>
<name>A0ABQ7MHW1_BRACM</name>
<gene>
    <name evidence="6" type="primary">A05p040250.1_BraROA</name>
    <name evidence="6" type="ORF">IGI04_020133</name>
</gene>
<dbReference type="PANTHER" id="PTHR32153">
    <property type="entry name" value="OJ000223_09.16 PROTEIN"/>
    <property type="match status" value="1"/>
</dbReference>
<dbReference type="SUPFAM" id="SSF52047">
    <property type="entry name" value="RNI-like"/>
    <property type="match status" value="1"/>
</dbReference>
<organism evidence="6 7">
    <name type="scientific">Brassica rapa subsp. trilocularis</name>
    <dbReference type="NCBI Taxonomy" id="1813537"/>
    <lineage>
        <taxon>Eukaryota</taxon>
        <taxon>Viridiplantae</taxon>
        <taxon>Streptophyta</taxon>
        <taxon>Embryophyta</taxon>
        <taxon>Tracheophyta</taxon>
        <taxon>Spermatophyta</taxon>
        <taxon>Magnoliopsida</taxon>
        <taxon>eudicotyledons</taxon>
        <taxon>Gunneridae</taxon>
        <taxon>Pentapetalae</taxon>
        <taxon>rosids</taxon>
        <taxon>malvids</taxon>
        <taxon>Brassicales</taxon>
        <taxon>Brassicaceae</taxon>
        <taxon>Brassiceae</taxon>
        <taxon>Brassica</taxon>
    </lineage>
</organism>
<reference evidence="6 7" key="1">
    <citation type="submission" date="2021-03" db="EMBL/GenBank/DDBJ databases">
        <authorList>
            <person name="King G.J."/>
            <person name="Bancroft I."/>
            <person name="Baten A."/>
            <person name="Bloomfield J."/>
            <person name="Borpatragohain P."/>
            <person name="He Z."/>
            <person name="Irish N."/>
            <person name="Irwin J."/>
            <person name="Liu K."/>
            <person name="Mauleon R.P."/>
            <person name="Moore J."/>
            <person name="Morris R."/>
            <person name="Ostergaard L."/>
            <person name="Wang B."/>
            <person name="Wells R."/>
        </authorList>
    </citation>
    <scope>NUCLEOTIDE SEQUENCE [LARGE SCALE GENOMIC DNA]</scope>
    <source>
        <strain evidence="6">R-o-18</strain>
        <tissue evidence="6">Leaf</tissue>
    </source>
</reference>
<dbReference type="SUPFAM" id="SSF81383">
    <property type="entry name" value="F-box domain"/>
    <property type="match status" value="2"/>
</dbReference>
<dbReference type="SUPFAM" id="SSF52058">
    <property type="entry name" value="L domain-like"/>
    <property type="match status" value="1"/>
</dbReference>
<sequence>REERKVKGAVDKISNLPDVILQHILCFVPTTKVAISTSLLSRRWRHVWCEVQSISLGQHYRRPSRPKEERRGLIKERPSSSLLSTWHSLIGKPKGVEETRRSVDMGLDYSYTQPSESEEYGGETADCPYSETDDLIRRDQEEISRNYGAPAQYPPQPKVEFGFPQTCYCGSQPVIATSNSRNYLGRRYYTCVNVDDGECHVWKWWDEAVMEEMRARDRHTLQLAEKVETLTMLTDYETERKVVRLEKIVSELAKEKTRTPIMLPVDSLTRYTAPKTKSFQLILKLTTPTRNNIPYYIEIRLIKFAMSHNVENLSLDFSRSYYYYYGYMLPDFFYSSSSVKQLTMTLGSYQTIVPECTVSWTSLQKLSLRFCRLSDESMAKILSDCPVLENLTLYHCSELEVLDLSKSLRLRTFVNVCGPNQILHDSHLSCSLVDIASLTEANLEISSIPLNPEFNGVFLQGTVKMLKLLKNAEKLKLGRNFIQILSLAEIGGVPFPMFKVKVLTLDTMICQCVIPGIERLLQNSHDLEKLIISGRSCSSILEGVHLAEYFKSQSLNTYQCWRSKDGFNWNTSCWNLQPKHVTSFVELVLKNTEKLDKMDVLLDERYVKFKTEDVVVPTLSPNRNVTIVLSSTTKKSDDVDGEKYVDLKNQDLIGKKINSVQQWRMDGGGYRNGNGRRCGGDGFNDDDRKIEGAEDLISNLPDVILQHILCSVPTTKVAISTSLLSRRWRHVWCEVPSLSLDVGTLRTAASVNEALRAAALMNPRSQDKEFSPHNKILNEEHTIHGHVDQCVKQLNIKALNVYNRLASQLTKILSGCPILENLSQNFLRQRHYYDYKQLPDFFYNTSSFKRLNITSCCYNHTIVPPECTVSWTSLHKLSLRFCTLFDESMAKVLSGCPVLEYLKLYHCGELNVLDLSQSPSLRTLKVIRNMTVRGPRQIVAPHIHCLRLYDPQLSSSTLVDVASLTEARLEISCVLLNSDFNANFFQVAVLKMLDKLKNAEKLKLGSNFIQIRGVPFPMLKVKALTLDTKICKYVIPGIQRLLQNSPADLEKLAVGGRARFRMPPVEFLDKYLKLQGFNVNKCSWNEEHCVDAKLEHFKTEDLTATLSHNNNVTIVLISSTNKPSRRHQRIGES</sequence>
<protein>
    <recommendedName>
        <fullName evidence="5">GRF-type domain-containing protein</fullName>
    </recommendedName>
</protein>
<evidence type="ECO:0000313" key="7">
    <source>
        <dbReference type="Proteomes" id="UP000823674"/>
    </source>
</evidence>
<dbReference type="SMART" id="SM00256">
    <property type="entry name" value="FBOX"/>
    <property type="match status" value="2"/>
</dbReference>
<dbReference type="Pfam" id="PF24758">
    <property type="entry name" value="LRR_At5g56370"/>
    <property type="match status" value="2"/>
</dbReference>
<evidence type="ECO:0000256" key="1">
    <source>
        <dbReference type="ARBA" id="ARBA00022723"/>
    </source>
</evidence>
<dbReference type="InterPro" id="IPR001810">
    <property type="entry name" value="F-box_dom"/>
</dbReference>
<keyword evidence="3" id="KW-0862">Zinc</keyword>
<evidence type="ECO:0000313" key="6">
    <source>
        <dbReference type="EMBL" id="KAG5398319.1"/>
    </source>
</evidence>
<proteinExistence type="predicted"/>
<dbReference type="InterPro" id="IPR055411">
    <property type="entry name" value="LRR_FXL15/At3g58940/PEG3-like"/>
</dbReference>
<dbReference type="Gene3D" id="3.80.10.10">
    <property type="entry name" value="Ribonuclease Inhibitor"/>
    <property type="match status" value="2"/>
</dbReference>
<accession>A0ABQ7MHW1</accession>
<keyword evidence="2 4" id="KW-0863">Zinc-finger</keyword>